<feature type="transmembrane region" description="Helical" evidence="1">
    <location>
        <begin position="21"/>
        <end position="40"/>
    </location>
</feature>
<feature type="transmembrane region" description="Helical" evidence="1">
    <location>
        <begin position="83"/>
        <end position="101"/>
    </location>
</feature>
<dbReference type="InterPro" id="IPR021414">
    <property type="entry name" value="DUF3054"/>
</dbReference>
<name>A0ABD6A7L4_9EURY</name>
<organism evidence="2 3">
    <name type="scientific">Halomarina halobia</name>
    <dbReference type="NCBI Taxonomy" id="3033386"/>
    <lineage>
        <taxon>Archaea</taxon>
        <taxon>Methanobacteriati</taxon>
        <taxon>Methanobacteriota</taxon>
        <taxon>Stenosarchaea group</taxon>
        <taxon>Halobacteria</taxon>
        <taxon>Halobacteriales</taxon>
        <taxon>Natronomonadaceae</taxon>
        <taxon>Halomarina</taxon>
    </lineage>
</organism>
<dbReference type="GeneID" id="79314937"/>
<keyword evidence="1" id="KW-0472">Membrane</keyword>
<feature type="transmembrane region" description="Helical" evidence="1">
    <location>
        <begin position="52"/>
        <end position="76"/>
    </location>
</feature>
<keyword evidence="1" id="KW-1133">Transmembrane helix</keyword>
<sequence>MSTTTAALRGRIDASPTTLGLAAGDLLLIGTFALLGVVSHGGRDFALSNPGYVLATALPFLVGWLLVAPAVGLYGVRESSRTAAVYTVIAWSGAAVVGQALRATALFHGDFAVTFFFVSLGVGFALLVPWRVAVSVVGSS</sequence>
<accession>A0ABD6A7L4</accession>
<reference evidence="2 3" key="1">
    <citation type="journal article" date="2019" name="Int. J. Syst. Evol. Microbiol.">
        <title>The Global Catalogue of Microorganisms (GCM) 10K type strain sequencing project: providing services to taxonomists for standard genome sequencing and annotation.</title>
        <authorList>
            <consortium name="The Broad Institute Genomics Platform"/>
            <consortium name="The Broad Institute Genome Sequencing Center for Infectious Disease"/>
            <person name="Wu L."/>
            <person name="Ma J."/>
        </authorList>
    </citation>
    <scope>NUCLEOTIDE SEQUENCE [LARGE SCALE GENOMIC DNA]</scope>
    <source>
        <strain evidence="2 3">PSR21</strain>
    </source>
</reference>
<dbReference type="RefSeq" id="WP_276305361.1">
    <property type="nucleotide sequence ID" value="NZ_CP119992.1"/>
</dbReference>
<keyword evidence="3" id="KW-1185">Reference proteome</keyword>
<gene>
    <name evidence="2" type="ORF">ACFQPE_03995</name>
</gene>
<proteinExistence type="predicted"/>
<dbReference type="EMBL" id="JBHTBF010000001">
    <property type="protein sequence ID" value="MFC7315958.1"/>
    <property type="molecule type" value="Genomic_DNA"/>
</dbReference>
<keyword evidence="1" id="KW-0812">Transmembrane</keyword>
<evidence type="ECO:0000313" key="3">
    <source>
        <dbReference type="Proteomes" id="UP001596547"/>
    </source>
</evidence>
<protein>
    <submittedName>
        <fullName evidence="2">DUF3054 domain-containing protein</fullName>
    </submittedName>
</protein>
<dbReference type="Pfam" id="PF11255">
    <property type="entry name" value="DUF3054"/>
    <property type="match status" value="1"/>
</dbReference>
<evidence type="ECO:0000313" key="2">
    <source>
        <dbReference type="EMBL" id="MFC7315958.1"/>
    </source>
</evidence>
<dbReference type="AlphaFoldDB" id="A0ABD6A7L4"/>
<comment type="caution">
    <text evidence="2">The sequence shown here is derived from an EMBL/GenBank/DDBJ whole genome shotgun (WGS) entry which is preliminary data.</text>
</comment>
<evidence type="ECO:0000256" key="1">
    <source>
        <dbReference type="SAM" id="Phobius"/>
    </source>
</evidence>
<dbReference type="Proteomes" id="UP001596547">
    <property type="component" value="Unassembled WGS sequence"/>
</dbReference>
<feature type="transmembrane region" description="Helical" evidence="1">
    <location>
        <begin position="113"/>
        <end position="134"/>
    </location>
</feature>